<evidence type="ECO:0000256" key="2">
    <source>
        <dbReference type="SAM" id="MobiDB-lite"/>
    </source>
</evidence>
<feature type="compositionally biased region" description="Polar residues" evidence="2">
    <location>
        <begin position="769"/>
        <end position="784"/>
    </location>
</feature>
<comment type="caution">
    <text evidence="4">The sequence shown here is derived from an EMBL/GenBank/DDBJ whole genome shotgun (WGS) entry which is preliminary data.</text>
</comment>
<dbReference type="Gene3D" id="3.30.40.10">
    <property type="entry name" value="Zinc/RING finger domain, C3HC4 (zinc finger)"/>
    <property type="match status" value="1"/>
</dbReference>
<feature type="region of interest" description="Disordered" evidence="2">
    <location>
        <begin position="533"/>
        <end position="585"/>
    </location>
</feature>
<feature type="compositionally biased region" description="Polar residues" evidence="2">
    <location>
        <begin position="719"/>
        <end position="750"/>
    </location>
</feature>
<reference evidence="4 5" key="1">
    <citation type="journal article" date="2023" name="G3 (Bethesda)">
        <title>A chromosome-length genome assembly and annotation of blackberry (Rubus argutus, cv. 'Hillquist').</title>
        <authorList>
            <person name="Bruna T."/>
            <person name="Aryal R."/>
            <person name="Dudchenko O."/>
            <person name="Sargent D.J."/>
            <person name="Mead D."/>
            <person name="Buti M."/>
            <person name="Cavallini A."/>
            <person name="Hytonen T."/>
            <person name="Andres J."/>
            <person name="Pham M."/>
            <person name="Weisz D."/>
            <person name="Mascagni F."/>
            <person name="Usai G."/>
            <person name="Natali L."/>
            <person name="Bassil N."/>
            <person name="Fernandez G.E."/>
            <person name="Lomsadze A."/>
            <person name="Armour M."/>
            <person name="Olukolu B."/>
            <person name="Poorten T."/>
            <person name="Britton C."/>
            <person name="Davik J."/>
            <person name="Ashrafi H."/>
            <person name="Aiden E.L."/>
            <person name="Borodovsky M."/>
            <person name="Worthington M."/>
        </authorList>
    </citation>
    <scope>NUCLEOTIDE SEQUENCE [LARGE SCALE GENOMIC DNA]</scope>
    <source>
        <strain evidence="4">PI 553951</strain>
    </source>
</reference>
<feature type="region of interest" description="Disordered" evidence="2">
    <location>
        <begin position="653"/>
        <end position="672"/>
    </location>
</feature>
<dbReference type="InterPro" id="IPR001841">
    <property type="entry name" value="Znf_RING"/>
</dbReference>
<dbReference type="CDD" id="cd16448">
    <property type="entry name" value="RING-H2"/>
    <property type="match status" value="1"/>
</dbReference>
<dbReference type="PROSITE" id="PS50089">
    <property type="entry name" value="ZF_RING_2"/>
    <property type="match status" value="1"/>
</dbReference>
<keyword evidence="5" id="KW-1185">Reference proteome</keyword>
<sequence>MANDKLNHEDNPLGSPSLLQWFEEIEKNEAANFGGTANNSNAVGADDITMPGSMVPFSLFPGAEGTSNPYATHMPLTGLNLMTDLTPFNYSLDPILDYGSVYGKNHIPILPSTDSIFLCLEGKTDFGQYDTLGYSVPPVNVVNASSEVGVLQPYVDRELVTATGSVTASDCLQQDGELNSSTSRPQFIRSFISDGGSTPMSCPTLDNVGLAINNNLLLSGVQEDHPGKLDGSCLTLGIGCKSKDLSESNILGRNSAFNSERDGLPQSNILHSRQANGSSFNTFPGIAAGFSCFQNNMLHVDKQHQFLVPQNRNVCLGVEGNWDERFAYFDPNNGFQGYPAVSVAPAGSSLARLPDPGLSKVNEFPLSCSLNTNTCLPLSDQLQKHHMETYANLLADSSVVFPPVVGARNTSLRHHSGKPFTANEGMTAPVSERGLFPEEFSFSQLASNCYQPQVISAVLSSTNLPGSVMTGKEIPATKVNRAVQPSRAFVDTSVERGAAETSAGTYQAQPTFSGEEITATTVDKTARCLRPSVGTSVKRGTAETSLATSQAEHRKARRTQSSTGPSAKAPFLDVSSHQSLGPTSPSLLLQAKSTTLIQPLSQTRSPLPPEFKGLPSLSQTSPSLPSEFQSLFQTTSSLPLQVKGIPSLPSLSHTAPSIQPQAKSFPSFLPITSSTPLKTRRNALLPPQSQTAHSLPPQAKTTISLPMPSLAVASLPPITKTTSPPALYQNAPSRTQQPQTASPFPSQQTGRPLPLKSLAGSLLAQKSQTALPLPSKSHTASSLSPKFIAPPLLPPQPLTASPVPLKSIAPPRTRPPQITSQLPPKVNAPPLPSVVHIKWKGTDQTELTGHKCLICKRDLAFTPEGPVSVPPIAPVVAVLPCGHTFHDHCLQLITAEDEVKRPPCIPCAIGES</sequence>
<evidence type="ECO:0000256" key="1">
    <source>
        <dbReference type="PROSITE-ProRule" id="PRU00175"/>
    </source>
</evidence>
<dbReference type="PANTHER" id="PTHR31150:SF19">
    <property type="entry name" value="RING-TYPE DOMAIN-CONTAINING PROTEIN"/>
    <property type="match status" value="1"/>
</dbReference>
<name>A0AAW1WE92_RUBAR</name>
<dbReference type="PANTHER" id="PTHR31150">
    <property type="entry name" value="EXPRESSED PROTEIN"/>
    <property type="match status" value="1"/>
</dbReference>
<feature type="domain" description="RING-type" evidence="3">
    <location>
        <begin position="852"/>
        <end position="907"/>
    </location>
</feature>
<proteinExistence type="predicted"/>
<evidence type="ECO:0000313" key="5">
    <source>
        <dbReference type="Proteomes" id="UP001457282"/>
    </source>
</evidence>
<evidence type="ECO:0000259" key="3">
    <source>
        <dbReference type="PROSITE" id="PS50089"/>
    </source>
</evidence>
<keyword evidence="1" id="KW-0479">Metal-binding</keyword>
<dbReference type="InterPro" id="IPR013083">
    <property type="entry name" value="Znf_RING/FYVE/PHD"/>
</dbReference>
<evidence type="ECO:0000313" key="4">
    <source>
        <dbReference type="EMBL" id="KAK9922928.1"/>
    </source>
</evidence>
<feature type="compositionally biased region" description="Polar residues" evidence="2">
    <location>
        <begin position="575"/>
        <end position="585"/>
    </location>
</feature>
<protein>
    <recommendedName>
        <fullName evidence="3">RING-type domain-containing protein</fullName>
    </recommendedName>
</protein>
<dbReference type="EMBL" id="JBEDUW010000006">
    <property type="protein sequence ID" value="KAK9922928.1"/>
    <property type="molecule type" value="Genomic_DNA"/>
</dbReference>
<keyword evidence="1" id="KW-0862">Zinc</keyword>
<feature type="region of interest" description="Disordered" evidence="2">
    <location>
        <begin position="715"/>
        <end position="754"/>
    </location>
</feature>
<dbReference type="SUPFAM" id="SSF57850">
    <property type="entry name" value="RING/U-box"/>
    <property type="match status" value="1"/>
</dbReference>
<organism evidence="4 5">
    <name type="scientific">Rubus argutus</name>
    <name type="common">Southern blackberry</name>
    <dbReference type="NCBI Taxonomy" id="59490"/>
    <lineage>
        <taxon>Eukaryota</taxon>
        <taxon>Viridiplantae</taxon>
        <taxon>Streptophyta</taxon>
        <taxon>Embryophyta</taxon>
        <taxon>Tracheophyta</taxon>
        <taxon>Spermatophyta</taxon>
        <taxon>Magnoliopsida</taxon>
        <taxon>eudicotyledons</taxon>
        <taxon>Gunneridae</taxon>
        <taxon>Pentapetalae</taxon>
        <taxon>rosids</taxon>
        <taxon>fabids</taxon>
        <taxon>Rosales</taxon>
        <taxon>Rosaceae</taxon>
        <taxon>Rosoideae</taxon>
        <taxon>Rosoideae incertae sedis</taxon>
        <taxon>Rubus</taxon>
    </lineage>
</organism>
<feature type="region of interest" description="Disordered" evidence="2">
    <location>
        <begin position="769"/>
        <end position="802"/>
    </location>
</feature>
<gene>
    <name evidence="4" type="ORF">M0R45_031365</name>
</gene>
<dbReference type="Proteomes" id="UP001457282">
    <property type="component" value="Unassembled WGS sequence"/>
</dbReference>
<accession>A0AAW1WE92</accession>
<dbReference type="GO" id="GO:0008270">
    <property type="term" value="F:zinc ion binding"/>
    <property type="evidence" value="ECO:0007669"/>
    <property type="project" value="UniProtKB-KW"/>
</dbReference>
<keyword evidence="1" id="KW-0863">Zinc-finger</keyword>
<dbReference type="AlphaFoldDB" id="A0AAW1WE92"/>